<dbReference type="Proteomes" id="UP000324705">
    <property type="component" value="Chromosome 5A"/>
</dbReference>
<feature type="domain" description="DUF6598" evidence="1">
    <location>
        <begin position="24"/>
        <end position="74"/>
    </location>
</feature>
<evidence type="ECO:0000313" key="2">
    <source>
        <dbReference type="EMBL" id="VAI15593.1"/>
    </source>
</evidence>
<dbReference type="EMBL" id="LT934119">
    <property type="protein sequence ID" value="VAI15593.1"/>
    <property type="molecule type" value="Genomic_DNA"/>
</dbReference>
<evidence type="ECO:0000313" key="3">
    <source>
        <dbReference type="Proteomes" id="UP000324705"/>
    </source>
</evidence>
<dbReference type="Pfam" id="PF20241">
    <property type="entry name" value="DUF6598"/>
    <property type="match status" value="1"/>
</dbReference>
<protein>
    <recommendedName>
        <fullName evidence="1">DUF6598 domain-containing protein</fullName>
    </recommendedName>
</protein>
<dbReference type="AlphaFoldDB" id="A0A9R0TNH0"/>
<reference evidence="2 3" key="1">
    <citation type="submission" date="2017-09" db="EMBL/GenBank/DDBJ databases">
        <authorList>
            <consortium name="International Durum Wheat Genome Sequencing Consortium (IDWGSC)"/>
            <person name="Milanesi L."/>
        </authorList>
    </citation>
    <scope>NUCLEOTIDE SEQUENCE [LARGE SCALE GENOMIC DNA]</scope>
    <source>
        <strain evidence="3">cv. Svevo</strain>
    </source>
</reference>
<sequence>MMLSEPTDCFPDRERCCVHYERPMMQIFSLKLASVSINTSSVELYGYIAVRDYVDSLLNYIVNRSRDDPIIAQQVHIITSIPHAVYF</sequence>
<organism evidence="2 3">
    <name type="scientific">Triticum turgidum subsp. durum</name>
    <name type="common">Durum wheat</name>
    <name type="synonym">Triticum durum</name>
    <dbReference type="NCBI Taxonomy" id="4567"/>
    <lineage>
        <taxon>Eukaryota</taxon>
        <taxon>Viridiplantae</taxon>
        <taxon>Streptophyta</taxon>
        <taxon>Embryophyta</taxon>
        <taxon>Tracheophyta</taxon>
        <taxon>Spermatophyta</taxon>
        <taxon>Magnoliopsida</taxon>
        <taxon>Liliopsida</taxon>
        <taxon>Poales</taxon>
        <taxon>Poaceae</taxon>
        <taxon>BOP clade</taxon>
        <taxon>Pooideae</taxon>
        <taxon>Triticodae</taxon>
        <taxon>Triticeae</taxon>
        <taxon>Triticinae</taxon>
        <taxon>Triticum</taxon>
    </lineage>
</organism>
<name>A0A9R0TNH0_TRITD</name>
<keyword evidence="3" id="KW-1185">Reference proteome</keyword>
<dbReference type="Gramene" id="TRITD5Av1G100790.6">
    <property type="protein sequence ID" value="TRITD5Av1G100790.6"/>
    <property type="gene ID" value="TRITD5Av1G100790"/>
</dbReference>
<dbReference type="PANTHER" id="PTHR33065">
    <property type="entry name" value="OS07G0486400 PROTEIN"/>
    <property type="match status" value="1"/>
</dbReference>
<gene>
    <name evidence="2" type="ORF">TRITD_5Av1G100790</name>
</gene>
<accession>A0A9R0TNH0</accession>
<evidence type="ECO:0000259" key="1">
    <source>
        <dbReference type="Pfam" id="PF20241"/>
    </source>
</evidence>
<dbReference type="PANTHER" id="PTHR33065:SF19">
    <property type="entry name" value="OS11G0130700 PROTEIN"/>
    <property type="match status" value="1"/>
</dbReference>
<dbReference type="InterPro" id="IPR046533">
    <property type="entry name" value="DUF6598"/>
</dbReference>
<proteinExistence type="predicted"/>